<keyword evidence="1" id="KW-0472">Membrane</keyword>
<protein>
    <submittedName>
        <fullName evidence="2">Uncharacterized protein</fullName>
    </submittedName>
</protein>
<organism evidence="2 3">
    <name type="scientific">Candidatus Ligilactobacillus excrementigallinarum</name>
    <dbReference type="NCBI Taxonomy" id="2838641"/>
    <lineage>
        <taxon>Bacteria</taxon>
        <taxon>Bacillati</taxon>
        <taxon>Bacillota</taxon>
        <taxon>Bacilli</taxon>
        <taxon>Lactobacillales</taxon>
        <taxon>Lactobacillaceae</taxon>
        <taxon>Ligilactobacillus</taxon>
    </lineage>
</organism>
<dbReference type="AlphaFoldDB" id="A0A9D1UXT6"/>
<reference evidence="2" key="2">
    <citation type="submission" date="2021-04" db="EMBL/GenBank/DDBJ databases">
        <authorList>
            <person name="Gilroy R."/>
        </authorList>
    </citation>
    <scope>NUCLEOTIDE SEQUENCE</scope>
    <source>
        <strain evidence="2">6627</strain>
    </source>
</reference>
<keyword evidence="1" id="KW-0812">Transmembrane</keyword>
<name>A0A9D1UXT6_9LACO</name>
<proteinExistence type="predicted"/>
<evidence type="ECO:0000313" key="3">
    <source>
        <dbReference type="Proteomes" id="UP000823963"/>
    </source>
</evidence>
<evidence type="ECO:0000256" key="1">
    <source>
        <dbReference type="SAM" id="Phobius"/>
    </source>
</evidence>
<gene>
    <name evidence="2" type="ORF">H9861_06665</name>
</gene>
<dbReference type="EMBL" id="DXFP01000063">
    <property type="protein sequence ID" value="HIX02421.1"/>
    <property type="molecule type" value="Genomic_DNA"/>
</dbReference>
<comment type="caution">
    <text evidence="2">The sequence shown here is derived from an EMBL/GenBank/DDBJ whole genome shotgun (WGS) entry which is preliminary data.</text>
</comment>
<reference evidence="2" key="1">
    <citation type="journal article" date="2021" name="PeerJ">
        <title>Extensive microbial diversity within the chicken gut microbiome revealed by metagenomics and culture.</title>
        <authorList>
            <person name="Gilroy R."/>
            <person name="Ravi A."/>
            <person name="Getino M."/>
            <person name="Pursley I."/>
            <person name="Horton D.L."/>
            <person name="Alikhan N.F."/>
            <person name="Baker D."/>
            <person name="Gharbi K."/>
            <person name="Hall N."/>
            <person name="Watson M."/>
            <person name="Adriaenssens E.M."/>
            <person name="Foster-Nyarko E."/>
            <person name="Jarju S."/>
            <person name="Secka A."/>
            <person name="Antonio M."/>
            <person name="Oren A."/>
            <person name="Chaudhuri R.R."/>
            <person name="La Ragione R."/>
            <person name="Hildebrand F."/>
            <person name="Pallen M.J."/>
        </authorList>
    </citation>
    <scope>NUCLEOTIDE SEQUENCE</scope>
    <source>
        <strain evidence="2">6627</strain>
    </source>
</reference>
<keyword evidence="1" id="KW-1133">Transmembrane helix</keyword>
<dbReference type="Proteomes" id="UP000823963">
    <property type="component" value="Unassembled WGS sequence"/>
</dbReference>
<evidence type="ECO:0000313" key="2">
    <source>
        <dbReference type="EMBL" id="HIX02421.1"/>
    </source>
</evidence>
<feature type="transmembrane region" description="Helical" evidence="1">
    <location>
        <begin position="43"/>
        <end position="63"/>
    </location>
</feature>
<sequence length="157" mass="17767">MKNNQQLNVEIRISKAKVISYVLASIFLIILGVVSIAADSGGFALLILILGIFWIIYCLPYLIKINQPYLKIKNGQLQYNHAFENRKIKLSQIRKIKVVTETEDVSNSKQTLLSVNVHACLIRIYLTDDNQPLVINPSYVGDARDFKKFEQVASEIG</sequence>
<feature type="transmembrane region" description="Helical" evidence="1">
    <location>
        <begin position="18"/>
        <end position="37"/>
    </location>
</feature>
<accession>A0A9D1UXT6</accession>